<dbReference type="InterPro" id="IPR051011">
    <property type="entry name" value="Metal_resp_trans_reg"/>
</dbReference>
<reference evidence="5 6" key="1">
    <citation type="submission" date="2020-08" db="EMBL/GenBank/DDBJ databases">
        <title>Genomic Encyclopedia of Type Strains, Phase IV (KMG-IV): sequencing the most valuable type-strain genomes for metagenomic binning, comparative biology and taxonomic classification.</title>
        <authorList>
            <person name="Goeker M."/>
        </authorList>
    </citation>
    <scope>NUCLEOTIDE SEQUENCE [LARGE SCALE GENOMIC DNA]</scope>
    <source>
        <strain evidence="5 6">DSM 11590</strain>
    </source>
</reference>
<keyword evidence="3" id="KW-0804">Transcription</keyword>
<dbReference type="GO" id="GO:0003700">
    <property type="term" value="F:DNA-binding transcription factor activity"/>
    <property type="evidence" value="ECO:0007669"/>
    <property type="project" value="InterPro"/>
</dbReference>
<dbReference type="InterPro" id="IPR036390">
    <property type="entry name" value="WH_DNA-bd_sf"/>
</dbReference>
<dbReference type="SUPFAM" id="SSF46785">
    <property type="entry name" value="Winged helix' DNA-binding domain"/>
    <property type="match status" value="1"/>
</dbReference>
<dbReference type="CDD" id="cd00090">
    <property type="entry name" value="HTH_ARSR"/>
    <property type="match status" value="1"/>
</dbReference>
<feature type="domain" description="HTH arsR-type" evidence="4">
    <location>
        <begin position="5"/>
        <end position="101"/>
    </location>
</feature>
<dbReference type="InterPro" id="IPR036388">
    <property type="entry name" value="WH-like_DNA-bd_sf"/>
</dbReference>
<dbReference type="PRINTS" id="PR00778">
    <property type="entry name" value="HTHARSR"/>
</dbReference>
<evidence type="ECO:0000313" key="5">
    <source>
        <dbReference type="EMBL" id="MBB6210237.1"/>
    </source>
</evidence>
<dbReference type="InterPro" id="IPR001845">
    <property type="entry name" value="HTH_ArsR_DNA-bd_dom"/>
</dbReference>
<evidence type="ECO:0000256" key="2">
    <source>
        <dbReference type="ARBA" id="ARBA00023125"/>
    </source>
</evidence>
<proteinExistence type="predicted"/>
<dbReference type="FunFam" id="1.10.10.10:FF:000403">
    <property type="entry name" value="ArsR family transcriptional regulator"/>
    <property type="match status" value="1"/>
</dbReference>
<keyword evidence="1" id="KW-0805">Transcription regulation</keyword>
<protein>
    <submittedName>
        <fullName evidence="5">DNA-binding transcriptional ArsR family regulator</fullName>
    </submittedName>
</protein>
<dbReference type="PANTHER" id="PTHR43132:SF2">
    <property type="entry name" value="ARSENICAL RESISTANCE OPERON REPRESSOR ARSR-RELATED"/>
    <property type="match status" value="1"/>
</dbReference>
<dbReference type="PANTHER" id="PTHR43132">
    <property type="entry name" value="ARSENICAL RESISTANCE OPERON REPRESSOR ARSR-RELATED"/>
    <property type="match status" value="1"/>
</dbReference>
<dbReference type="RefSeq" id="WP_184263077.1">
    <property type="nucleotide sequence ID" value="NZ_JACIIX010000005.1"/>
</dbReference>
<keyword evidence="6" id="KW-1185">Reference proteome</keyword>
<dbReference type="PROSITE" id="PS50987">
    <property type="entry name" value="HTH_ARSR_2"/>
    <property type="match status" value="1"/>
</dbReference>
<evidence type="ECO:0000259" key="4">
    <source>
        <dbReference type="PROSITE" id="PS50987"/>
    </source>
</evidence>
<dbReference type="AlphaFoldDB" id="A0A7W9ZGL4"/>
<dbReference type="SMART" id="SM00418">
    <property type="entry name" value="HTH_ARSR"/>
    <property type="match status" value="1"/>
</dbReference>
<evidence type="ECO:0000256" key="3">
    <source>
        <dbReference type="ARBA" id="ARBA00023163"/>
    </source>
</evidence>
<evidence type="ECO:0000313" key="6">
    <source>
        <dbReference type="Proteomes" id="UP000544872"/>
    </source>
</evidence>
<dbReference type="Proteomes" id="UP000544872">
    <property type="component" value="Unassembled WGS sequence"/>
</dbReference>
<evidence type="ECO:0000256" key="1">
    <source>
        <dbReference type="ARBA" id="ARBA00023015"/>
    </source>
</evidence>
<accession>A0A7W9ZGL4</accession>
<dbReference type="Pfam" id="PF01022">
    <property type="entry name" value="HTH_5"/>
    <property type="match status" value="1"/>
</dbReference>
<organism evidence="5 6">
    <name type="scientific">Novispirillum itersonii</name>
    <name type="common">Aquaspirillum itersonii</name>
    <dbReference type="NCBI Taxonomy" id="189"/>
    <lineage>
        <taxon>Bacteria</taxon>
        <taxon>Pseudomonadati</taxon>
        <taxon>Pseudomonadota</taxon>
        <taxon>Alphaproteobacteria</taxon>
        <taxon>Rhodospirillales</taxon>
        <taxon>Novispirillaceae</taxon>
        <taxon>Novispirillum</taxon>
    </lineage>
</organism>
<name>A0A7W9ZGL4_NOVIT</name>
<sequence length="117" mass="12581">MEADLETLQENARRASALLKAMSNEHRLMVLCQLGAGEKCVGELEKLVGLSQSALSQHLARLRRDDLVKTRRSAQTIFYSLKGKEASAVINTLYCLYCEPETAAGASVPLSGAAATA</sequence>
<dbReference type="Gene3D" id="1.10.10.10">
    <property type="entry name" value="Winged helix-like DNA-binding domain superfamily/Winged helix DNA-binding domain"/>
    <property type="match status" value="1"/>
</dbReference>
<dbReference type="GO" id="GO:0003677">
    <property type="term" value="F:DNA binding"/>
    <property type="evidence" value="ECO:0007669"/>
    <property type="project" value="UniProtKB-KW"/>
</dbReference>
<keyword evidence="2 5" id="KW-0238">DNA-binding</keyword>
<dbReference type="NCBIfam" id="NF033788">
    <property type="entry name" value="HTH_metalloreg"/>
    <property type="match status" value="1"/>
</dbReference>
<dbReference type="InterPro" id="IPR011991">
    <property type="entry name" value="ArsR-like_HTH"/>
</dbReference>
<gene>
    <name evidence="5" type="ORF">FHS48_001652</name>
</gene>
<dbReference type="EMBL" id="JACIIX010000005">
    <property type="protein sequence ID" value="MBB6210237.1"/>
    <property type="molecule type" value="Genomic_DNA"/>
</dbReference>
<comment type="caution">
    <text evidence="5">The sequence shown here is derived from an EMBL/GenBank/DDBJ whole genome shotgun (WGS) entry which is preliminary data.</text>
</comment>